<dbReference type="PANTHER" id="PTHR24024:SF18">
    <property type="entry name" value="SHORT-CHAIN COLLAGEN C4-LIKE"/>
    <property type="match status" value="1"/>
</dbReference>
<proteinExistence type="predicted"/>
<accession>A0ABD3XQI3</accession>
<organism evidence="3 4">
    <name type="scientific">Sinanodonta woodiana</name>
    <name type="common">Chinese pond mussel</name>
    <name type="synonym">Anodonta woodiana</name>
    <dbReference type="NCBI Taxonomy" id="1069815"/>
    <lineage>
        <taxon>Eukaryota</taxon>
        <taxon>Metazoa</taxon>
        <taxon>Spiralia</taxon>
        <taxon>Lophotrochozoa</taxon>
        <taxon>Mollusca</taxon>
        <taxon>Bivalvia</taxon>
        <taxon>Autobranchia</taxon>
        <taxon>Heteroconchia</taxon>
        <taxon>Palaeoheterodonta</taxon>
        <taxon>Unionida</taxon>
        <taxon>Unionoidea</taxon>
        <taxon>Unionidae</taxon>
        <taxon>Unioninae</taxon>
        <taxon>Sinanodonta</taxon>
    </lineage>
</organism>
<dbReference type="PANTHER" id="PTHR24024">
    <property type="entry name" value="PULMONARY SURFACTANT-ASSOCIATED PROTEIN A"/>
    <property type="match status" value="1"/>
</dbReference>
<dbReference type="AlphaFoldDB" id="A0ABD3XQI3"/>
<feature type="compositionally biased region" description="Basic and acidic residues" evidence="1">
    <location>
        <begin position="88"/>
        <end position="103"/>
    </location>
</feature>
<keyword evidence="2" id="KW-0472">Membrane</keyword>
<feature type="transmembrane region" description="Helical" evidence="2">
    <location>
        <begin position="6"/>
        <end position="29"/>
    </location>
</feature>
<sequence>MAGIGSLKICVSMVVIIMGVIVVVSIGFVHQKVQRVEKMITSKTDVDENTEMDNINSWSTFEDGQILPDSDTPLEDIVQTLLKEQAKWTKGADKKSKQDEKSARNTIVKRAVDDSKLHDRNKTEETNPNGGHLHTDTGSAVYIRWGRSVCPNETELVYDGATAGSHFEHQGAAANTLCLPKDPHHTLFKLQNAEKLNAHNAPCALCRSQTRSSVFMLRGRNRCYQGWHTEYHGYLMGPHHSHSSPSDYICMDEAPEADPAGYRDEGGKALVPVEATCGSLPCPPYVAGRELTCAVFSKYCTCLSFWPRTYLCYLQ</sequence>
<evidence type="ECO:0000313" key="4">
    <source>
        <dbReference type="Proteomes" id="UP001634394"/>
    </source>
</evidence>
<gene>
    <name evidence="3" type="ORF">ACJMK2_000265</name>
</gene>
<name>A0ABD3XQI3_SINWO</name>
<evidence type="ECO:0000256" key="2">
    <source>
        <dbReference type="SAM" id="Phobius"/>
    </source>
</evidence>
<evidence type="ECO:0000313" key="3">
    <source>
        <dbReference type="EMBL" id="KAL3887876.1"/>
    </source>
</evidence>
<comment type="caution">
    <text evidence="3">The sequence shown here is derived from an EMBL/GenBank/DDBJ whole genome shotgun (WGS) entry which is preliminary data.</text>
</comment>
<evidence type="ECO:0000256" key="1">
    <source>
        <dbReference type="SAM" id="MobiDB-lite"/>
    </source>
</evidence>
<keyword evidence="2" id="KW-0812">Transmembrane</keyword>
<dbReference type="EMBL" id="JBJQND010000001">
    <property type="protein sequence ID" value="KAL3887876.1"/>
    <property type="molecule type" value="Genomic_DNA"/>
</dbReference>
<feature type="compositionally biased region" description="Basic and acidic residues" evidence="1">
    <location>
        <begin position="110"/>
        <end position="125"/>
    </location>
</feature>
<feature type="region of interest" description="Disordered" evidence="1">
    <location>
        <begin position="88"/>
        <end position="137"/>
    </location>
</feature>
<protein>
    <submittedName>
        <fullName evidence="3">Uncharacterized protein</fullName>
    </submittedName>
</protein>
<keyword evidence="2" id="KW-1133">Transmembrane helix</keyword>
<keyword evidence="4" id="KW-1185">Reference proteome</keyword>
<reference evidence="3 4" key="1">
    <citation type="submission" date="2024-11" db="EMBL/GenBank/DDBJ databases">
        <title>Chromosome-level genome assembly of the freshwater bivalve Anodonta woodiana.</title>
        <authorList>
            <person name="Chen X."/>
        </authorList>
    </citation>
    <scope>NUCLEOTIDE SEQUENCE [LARGE SCALE GENOMIC DNA]</scope>
    <source>
        <strain evidence="3">MN2024</strain>
        <tissue evidence="3">Gills</tissue>
    </source>
</reference>
<dbReference type="Proteomes" id="UP001634394">
    <property type="component" value="Unassembled WGS sequence"/>
</dbReference>
<dbReference type="InterPro" id="IPR051077">
    <property type="entry name" value="Ca-dependent_lectin"/>
</dbReference>